<keyword evidence="13" id="KW-1185">Reference proteome</keyword>
<evidence type="ECO:0000256" key="9">
    <source>
        <dbReference type="RuleBase" id="RU000688"/>
    </source>
</evidence>
<evidence type="ECO:0000256" key="4">
    <source>
        <dbReference type="ARBA" id="ARBA00022989"/>
    </source>
</evidence>
<keyword evidence="8 9" id="KW-0807">Transducer</keyword>
<sequence length="468" mass="52175">MHHAISTSPPPFPPVSTMSSGTDYVNLSTNTHPSDMTVFPNISSSFYPSLEATESSPAEDAILSFPPYFQLVVYILYNTIFVAAVIGNTLVIYVVVSSARMRTVTNYLICNLAVGDLLMAILSIPFSYISVLYQYWPFGLVLCHLVSYSQATCVFVSAYTLIVLALDRYFAILYPLQPRLRRSQALGVICGVWVVALITAIPIAVFTRLEVDEGRAGGLPLCEESAWSDDTLRLAYSLTLMFMQYFLPVSVLIFTYSRIAIAVWGKKAPGEAEDNRDQRLARAKRKRDSIVKKIVQNGKFTLLTLNFYFQMIKMMLTVVIAYTLSWLPFNCLIILLNTVPPTHALFTTTIPPDQLAILYFTCHFLSVSHSVVNPVIYSAMNSNYRQAFASATRRISCVSKLFYDFEADRNRLRLQRSGTVTTTYTFQHGGHGGVVLHVGGGMPPPVNRARRQMFGNGNKNGGVDESFI</sequence>
<dbReference type="PROSITE" id="PS00237">
    <property type="entry name" value="G_PROTEIN_RECEP_F1_1"/>
    <property type="match status" value="1"/>
</dbReference>
<keyword evidence="4 10" id="KW-1133">Transmembrane helix</keyword>
<keyword evidence="6 10" id="KW-0472">Membrane</keyword>
<dbReference type="InterPro" id="IPR000276">
    <property type="entry name" value="GPCR_Rhodpsn"/>
</dbReference>
<proteinExistence type="inferred from homology"/>
<evidence type="ECO:0000259" key="11">
    <source>
        <dbReference type="PROSITE" id="PS50262"/>
    </source>
</evidence>
<name>A0A226E5G4_FOLCA</name>
<dbReference type="Gene3D" id="1.20.1070.10">
    <property type="entry name" value="Rhodopsin 7-helix transmembrane proteins"/>
    <property type="match status" value="1"/>
</dbReference>
<dbReference type="PRINTS" id="PR01012">
    <property type="entry name" value="NRPEPTIDEYR"/>
</dbReference>
<feature type="transmembrane region" description="Helical" evidence="10">
    <location>
        <begin position="135"/>
        <end position="164"/>
    </location>
</feature>
<feature type="transmembrane region" description="Helical" evidence="10">
    <location>
        <begin position="185"/>
        <end position="206"/>
    </location>
</feature>
<comment type="caution">
    <text evidence="12">The sequence shown here is derived from an EMBL/GenBank/DDBJ whole genome shotgun (WGS) entry which is preliminary data.</text>
</comment>
<evidence type="ECO:0000256" key="7">
    <source>
        <dbReference type="ARBA" id="ARBA00023170"/>
    </source>
</evidence>
<evidence type="ECO:0000256" key="1">
    <source>
        <dbReference type="ARBA" id="ARBA00004141"/>
    </source>
</evidence>
<dbReference type="Pfam" id="PF00001">
    <property type="entry name" value="7tm_1"/>
    <property type="match status" value="1"/>
</dbReference>
<comment type="similarity">
    <text evidence="2 9">Belongs to the G-protein coupled receptor 1 family.</text>
</comment>
<dbReference type="EMBL" id="LNIX01000007">
    <property type="protein sequence ID" value="OXA52121.1"/>
    <property type="molecule type" value="Genomic_DNA"/>
</dbReference>
<dbReference type="OMA" id="DMRIQHS"/>
<dbReference type="AlphaFoldDB" id="A0A226E5G4"/>
<dbReference type="InterPro" id="IPR000611">
    <property type="entry name" value="NPY_rcpt"/>
</dbReference>
<evidence type="ECO:0000313" key="12">
    <source>
        <dbReference type="EMBL" id="OXA52121.1"/>
    </source>
</evidence>
<keyword evidence="7 9" id="KW-0675">Receptor</keyword>
<keyword evidence="5 9" id="KW-0297">G-protein coupled receptor</keyword>
<dbReference type="InterPro" id="IPR017452">
    <property type="entry name" value="GPCR_Rhodpsn_7TM"/>
</dbReference>
<dbReference type="PRINTS" id="PR00237">
    <property type="entry name" value="GPCRRHODOPSN"/>
</dbReference>
<dbReference type="Proteomes" id="UP000198287">
    <property type="component" value="Unassembled WGS sequence"/>
</dbReference>
<feature type="transmembrane region" description="Helical" evidence="10">
    <location>
        <begin position="314"/>
        <end position="336"/>
    </location>
</feature>
<feature type="domain" description="G-protein coupled receptors family 1 profile" evidence="11">
    <location>
        <begin position="87"/>
        <end position="377"/>
    </location>
</feature>
<gene>
    <name evidence="12" type="ORF">Fcan01_12996</name>
</gene>
<evidence type="ECO:0000256" key="3">
    <source>
        <dbReference type="ARBA" id="ARBA00022692"/>
    </source>
</evidence>
<dbReference type="PANTHER" id="PTHR24235">
    <property type="entry name" value="NEUROPEPTIDE Y RECEPTOR"/>
    <property type="match status" value="1"/>
</dbReference>
<feature type="transmembrane region" description="Helical" evidence="10">
    <location>
        <begin position="234"/>
        <end position="257"/>
    </location>
</feature>
<evidence type="ECO:0000256" key="2">
    <source>
        <dbReference type="ARBA" id="ARBA00010663"/>
    </source>
</evidence>
<evidence type="ECO:0000313" key="13">
    <source>
        <dbReference type="Proteomes" id="UP000198287"/>
    </source>
</evidence>
<dbReference type="GO" id="GO:0016020">
    <property type="term" value="C:membrane"/>
    <property type="evidence" value="ECO:0007669"/>
    <property type="project" value="UniProtKB-SubCell"/>
</dbReference>
<dbReference type="SUPFAM" id="SSF81321">
    <property type="entry name" value="Family A G protein-coupled receptor-like"/>
    <property type="match status" value="1"/>
</dbReference>
<dbReference type="PROSITE" id="PS50262">
    <property type="entry name" value="G_PROTEIN_RECEP_F1_2"/>
    <property type="match status" value="1"/>
</dbReference>
<evidence type="ECO:0000256" key="6">
    <source>
        <dbReference type="ARBA" id="ARBA00023136"/>
    </source>
</evidence>
<dbReference type="SMART" id="SM01381">
    <property type="entry name" value="7TM_GPCR_Srsx"/>
    <property type="match status" value="1"/>
</dbReference>
<comment type="subcellular location">
    <subcellularLocation>
        <location evidence="1">Membrane</location>
        <topology evidence="1">Multi-pass membrane protein</topology>
    </subcellularLocation>
</comment>
<dbReference type="OrthoDB" id="10053194at2759"/>
<dbReference type="GO" id="GO:0004983">
    <property type="term" value="F:neuropeptide Y receptor activity"/>
    <property type="evidence" value="ECO:0007669"/>
    <property type="project" value="InterPro"/>
</dbReference>
<keyword evidence="3 9" id="KW-0812">Transmembrane</keyword>
<feature type="transmembrane region" description="Helical" evidence="10">
    <location>
        <begin position="356"/>
        <end position="376"/>
    </location>
</feature>
<evidence type="ECO:0000256" key="5">
    <source>
        <dbReference type="ARBA" id="ARBA00023040"/>
    </source>
</evidence>
<evidence type="ECO:0000256" key="10">
    <source>
        <dbReference type="SAM" id="Phobius"/>
    </source>
</evidence>
<accession>A0A226E5G4</accession>
<organism evidence="12 13">
    <name type="scientific">Folsomia candida</name>
    <name type="common">Springtail</name>
    <dbReference type="NCBI Taxonomy" id="158441"/>
    <lineage>
        <taxon>Eukaryota</taxon>
        <taxon>Metazoa</taxon>
        <taxon>Ecdysozoa</taxon>
        <taxon>Arthropoda</taxon>
        <taxon>Hexapoda</taxon>
        <taxon>Collembola</taxon>
        <taxon>Entomobryomorpha</taxon>
        <taxon>Isotomoidea</taxon>
        <taxon>Isotomidae</taxon>
        <taxon>Proisotominae</taxon>
        <taxon>Folsomia</taxon>
    </lineage>
</organism>
<feature type="transmembrane region" description="Helical" evidence="10">
    <location>
        <begin position="74"/>
        <end position="96"/>
    </location>
</feature>
<evidence type="ECO:0000256" key="8">
    <source>
        <dbReference type="ARBA" id="ARBA00023224"/>
    </source>
</evidence>
<dbReference type="PANTHER" id="PTHR24235:SF29">
    <property type="entry name" value="GH23382P"/>
    <property type="match status" value="1"/>
</dbReference>
<reference evidence="12 13" key="1">
    <citation type="submission" date="2015-12" db="EMBL/GenBank/DDBJ databases">
        <title>The genome of Folsomia candida.</title>
        <authorList>
            <person name="Faddeeva A."/>
            <person name="Derks M.F."/>
            <person name="Anvar Y."/>
            <person name="Smit S."/>
            <person name="Van Straalen N."/>
            <person name="Roelofs D."/>
        </authorList>
    </citation>
    <scope>NUCLEOTIDE SEQUENCE [LARGE SCALE GENOMIC DNA]</scope>
    <source>
        <strain evidence="12 13">VU population</strain>
        <tissue evidence="12">Whole body</tissue>
    </source>
</reference>
<protein>
    <submittedName>
        <fullName evidence="12">Neuropeptide Y receptor</fullName>
    </submittedName>
</protein>
<feature type="transmembrane region" description="Helical" evidence="10">
    <location>
        <begin position="108"/>
        <end position="129"/>
    </location>
</feature>